<reference evidence="16 17" key="1">
    <citation type="submission" date="2021-08" db="EMBL/GenBank/DDBJ databases">
        <title>Nocardioides bacterium WL0053 sp. nov., isolated from the sediment.</title>
        <authorList>
            <person name="Wang L."/>
            <person name="Zhang D."/>
            <person name="Zhang A."/>
        </authorList>
    </citation>
    <scope>NUCLEOTIDE SEQUENCE [LARGE SCALE GENOMIC DNA]</scope>
    <source>
        <strain evidence="16 17">WL0053</strain>
    </source>
</reference>
<evidence type="ECO:0000259" key="15">
    <source>
        <dbReference type="Pfam" id="PF18085"/>
    </source>
</evidence>
<organism evidence="16 17">
    <name type="scientific">Nocardioides jiangsuensis</name>
    <dbReference type="NCBI Taxonomy" id="2866161"/>
    <lineage>
        <taxon>Bacteria</taxon>
        <taxon>Bacillati</taxon>
        <taxon>Actinomycetota</taxon>
        <taxon>Actinomycetes</taxon>
        <taxon>Propionibacteriales</taxon>
        <taxon>Nocardioidaceae</taxon>
        <taxon>Nocardioides</taxon>
    </lineage>
</organism>
<evidence type="ECO:0000256" key="5">
    <source>
        <dbReference type="ARBA" id="ARBA00013882"/>
    </source>
</evidence>
<dbReference type="SUPFAM" id="SSF56112">
    <property type="entry name" value="Protein kinase-like (PK-like)"/>
    <property type="match status" value="1"/>
</dbReference>
<evidence type="ECO:0000256" key="4">
    <source>
        <dbReference type="ARBA" id="ARBA00011962"/>
    </source>
</evidence>
<keyword evidence="11" id="KW-0320">Glycogen biosynthesis</keyword>
<keyword evidence="10" id="KW-0067">ATP-binding</keyword>
<keyword evidence="17" id="KW-1185">Reference proteome</keyword>
<comment type="catalytic activity">
    <reaction evidence="14">
        <text>D-maltose + ATP = alpha-maltose 1-phosphate + ADP + H(+)</text>
        <dbReference type="Rhea" id="RHEA:31915"/>
        <dbReference type="ChEBI" id="CHEBI:15378"/>
        <dbReference type="ChEBI" id="CHEBI:17306"/>
        <dbReference type="ChEBI" id="CHEBI:30616"/>
        <dbReference type="ChEBI" id="CHEBI:63576"/>
        <dbReference type="ChEBI" id="CHEBI:456216"/>
        <dbReference type="EC" id="2.7.1.175"/>
    </reaction>
</comment>
<evidence type="ECO:0000313" key="16">
    <source>
        <dbReference type="EMBL" id="MBY9075678.1"/>
    </source>
</evidence>
<evidence type="ECO:0000256" key="1">
    <source>
        <dbReference type="ARBA" id="ARBA00004964"/>
    </source>
</evidence>
<evidence type="ECO:0000256" key="11">
    <source>
        <dbReference type="ARBA" id="ARBA00023056"/>
    </source>
</evidence>
<protein>
    <recommendedName>
        <fullName evidence="5">Maltokinase</fullName>
        <ecNumber evidence="4">2.7.1.175</ecNumber>
    </recommendedName>
    <alternativeName>
        <fullName evidence="13">Maltose-1-phosphate synthase</fullName>
    </alternativeName>
</protein>
<keyword evidence="9" id="KW-0418">Kinase</keyword>
<evidence type="ECO:0000313" key="17">
    <source>
        <dbReference type="Proteomes" id="UP000754710"/>
    </source>
</evidence>
<keyword evidence="8" id="KW-0547">Nucleotide-binding</keyword>
<dbReference type="InterPro" id="IPR040999">
    <property type="entry name" value="Mak_N_cap"/>
</dbReference>
<sequence>MSVTHVRRLAWLNAATSAGVLEAPTAQDEPGSPAEQRVESPRVRIELATLEYDDGTTELYQLPLAYYRSPQERLEHALVGQWTDEDFGEAFVYDALHDRNATIWWLRAFEVEHHDTDLWFHRLEGHELDLDTRSTLFSGEQSNSSVAFGDDSLMKVFRKVTPGRNPDIEIHDALTRSHSEHIAALYGWLEAPAHGSDEPLQLAMLQQFLRTASDGWDLALASVRDLFAEADLHADEVGGDFAAEAHRLGVATAEVHDALAAEFPTATWGPAELSDLAEAMKRRLDEAAAVVPDLAERRDALRSAFDAVTSVTEPVVVQRIHADFHLGQTLRTVRGWKIVDFEGEPAKPLSERVRPDSAWRDVAGMLRSFDYAAHAVEADVEEGAQIAYRAAEWAERNRTAFLEGYVEASGRTPDDGLTADQRVLLRAYEVDKAVYEAVYEARNRPTWITIPLSAIARLTEPPADPSAQEASN</sequence>
<accession>A0ABS7RKV2</accession>
<dbReference type="EC" id="2.7.1.175" evidence="4"/>
<evidence type="ECO:0000256" key="3">
    <source>
        <dbReference type="ARBA" id="ARBA00011245"/>
    </source>
</evidence>
<evidence type="ECO:0000256" key="14">
    <source>
        <dbReference type="ARBA" id="ARBA00049067"/>
    </source>
</evidence>
<dbReference type="Pfam" id="PF18085">
    <property type="entry name" value="Mak_N_cap"/>
    <property type="match status" value="1"/>
</dbReference>
<keyword evidence="7" id="KW-0808">Transferase</keyword>
<evidence type="ECO:0000256" key="8">
    <source>
        <dbReference type="ARBA" id="ARBA00022741"/>
    </source>
</evidence>
<comment type="similarity">
    <text evidence="2">Belongs to the aminoglycoside phosphotransferase family.</text>
</comment>
<comment type="subunit">
    <text evidence="3">Monomer.</text>
</comment>
<gene>
    <name evidence="16" type="ORF">K1X13_12670</name>
</gene>
<evidence type="ECO:0000256" key="13">
    <source>
        <dbReference type="ARBA" id="ARBA00031251"/>
    </source>
</evidence>
<comment type="caution">
    <text evidence="16">The sequence shown here is derived from an EMBL/GenBank/DDBJ whole genome shotgun (WGS) entry which is preliminary data.</text>
</comment>
<feature type="domain" description="Maltokinase N-terminal cap" evidence="15">
    <location>
        <begin position="40"/>
        <end position="98"/>
    </location>
</feature>
<dbReference type="InterPro" id="IPR011009">
    <property type="entry name" value="Kinase-like_dom_sf"/>
</dbReference>
<evidence type="ECO:0000256" key="2">
    <source>
        <dbReference type="ARBA" id="ARBA00006219"/>
    </source>
</evidence>
<evidence type="ECO:0000256" key="10">
    <source>
        <dbReference type="ARBA" id="ARBA00022840"/>
    </source>
</evidence>
<dbReference type="EMBL" id="JAIEZQ010000002">
    <property type="protein sequence ID" value="MBY9075678.1"/>
    <property type="molecule type" value="Genomic_DNA"/>
</dbReference>
<evidence type="ECO:0000256" key="7">
    <source>
        <dbReference type="ARBA" id="ARBA00022679"/>
    </source>
</evidence>
<comment type="pathway">
    <text evidence="1">Glycan biosynthesis; glycogen biosynthesis.</text>
</comment>
<evidence type="ECO:0000256" key="9">
    <source>
        <dbReference type="ARBA" id="ARBA00022777"/>
    </source>
</evidence>
<dbReference type="Proteomes" id="UP000754710">
    <property type="component" value="Unassembled WGS sequence"/>
</dbReference>
<name>A0ABS7RKV2_9ACTN</name>
<keyword evidence="12" id="KW-0119">Carbohydrate metabolism</keyword>
<dbReference type="Gene3D" id="3.90.1200.10">
    <property type="match status" value="1"/>
</dbReference>
<evidence type="ECO:0000256" key="12">
    <source>
        <dbReference type="ARBA" id="ARBA00023277"/>
    </source>
</evidence>
<evidence type="ECO:0000256" key="6">
    <source>
        <dbReference type="ARBA" id="ARBA00022600"/>
    </source>
</evidence>
<keyword evidence="6" id="KW-0321">Glycogen metabolism</keyword>
<proteinExistence type="inferred from homology"/>